<organism evidence="1 2">
    <name type="scientific">Effrenium voratum</name>
    <dbReference type="NCBI Taxonomy" id="2562239"/>
    <lineage>
        <taxon>Eukaryota</taxon>
        <taxon>Sar</taxon>
        <taxon>Alveolata</taxon>
        <taxon>Dinophyceae</taxon>
        <taxon>Suessiales</taxon>
        <taxon>Symbiodiniaceae</taxon>
        <taxon>Effrenium</taxon>
    </lineage>
</organism>
<gene>
    <name evidence="1" type="ORF">EVOR1521_LOCUS1456</name>
</gene>
<dbReference type="AlphaFoldDB" id="A0AA36HKY5"/>
<dbReference type="EMBL" id="CAUJNA010000049">
    <property type="protein sequence ID" value="CAJ1371022.1"/>
    <property type="molecule type" value="Genomic_DNA"/>
</dbReference>
<proteinExistence type="predicted"/>
<evidence type="ECO:0000313" key="1">
    <source>
        <dbReference type="EMBL" id="CAJ1371022.1"/>
    </source>
</evidence>
<dbReference type="Proteomes" id="UP001178507">
    <property type="component" value="Unassembled WGS sequence"/>
</dbReference>
<reference evidence="1" key="1">
    <citation type="submission" date="2023-08" db="EMBL/GenBank/DDBJ databases">
        <authorList>
            <person name="Chen Y."/>
            <person name="Shah S."/>
            <person name="Dougan E. K."/>
            <person name="Thang M."/>
            <person name="Chan C."/>
        </authorList>
    </citation>
    <scope>NUCLEOTIDE SEQUENCE</scope>
</reference>
<feature type="non-terminal residue" evidence="1">
    <location>
        <position position="1"/>
    </location>
</feature>
<sequence>MNEAALLSDRLGPRIERAGRKFFHSARGGEGGIRSLAAPQDFGSLSFEKGKPEAVVWRWVTWESSMDMLHERHNSLLDRRKQQAEQLVRTAENGRCCMSEMKQAVGRLKASSQAEGLSDLEQWVARMDEEVLRPLQAFAETHSGAGELLATERLPPTMVSSLADNKLVSDDFLAEVSRQKSLTSRVLRRTVSLMSRTSTFETVDGGPSASAGEEKSAWNVSMEMDSEKDAQGVILVPAMELWGDSPSAASNSWLCSCTS</sequence>
<protein>
    <submittedName>
        <fullName evidence="1">Uncharacterized protein</fullName>
    </submittedName>
</protein>
<name>A0AA36HKY5_9DINO</name>
<keyword evidence="2" id="KW-1185">Reference proteome</keyword>
<evidence type="ECO:0000313" key="2">
    <source>
        <dbReference type="Proteomes" id="UP001178507"/>
    </source>
</evidence>
<accession>A0AA36HKY5</accession>
<comment type="caution">
    <text evidence="1">The sequence shown here is derived from an EMBL/GenBank/DDBJ whole genome shotgun (WGS) entry which is preliminary data.</text>
</comment>